<evidence type="ECO:0000259" key="1">
    <source>
        <dbReference type="Pfam" id="PF13243"/>
    </source>
</evidence>
<dbReference type="PANTHER" id="PTHR31739">
    <property type="entry name" value="ENT-COPALYL DIPHOSPHATE SYNTHASE, CHLOROPLASTIC"/>
    <property type="match status" value="1"/>
</dbReference>
<organism evidence="2 3">
    <name type="scientific">Saccharomonospora azurea NA-128</name>
    <dbReference type="NCBI Taxonomy" id="882081"/>
    <lineage>
        <taxon>Bacteria</taxon>
        <taxon>Bacillati</taxon>
        <taxon>Actinomycetota</taxon>
        <taxon>Actinomycetes</taxon>
        <taxon>Pseudonocardiales</taxon>
        <taxon>Pseudonocardiaceae</taxon>
        <taxon>Saccharomonospora</taxon>
    </lineage>
</organism>
<proteinExistence type="predicted"/>
<dbReference type="Gene3D" id="1.50.10.20">
    <property type="match status" value="1"/>
</dbReference>
<dbReference type="Proteomes" id="UP000004705">
    <property type="component" value="Chromosome"/>
</dbReference>
<dbReference type="PANTHER" id="PTHR31739:SF25">
    <property type="entry name" value="(E,E)-GERANYLLINALOOL SYNTHASE"/>
    <property type="match status" value="1"/>
</dbReference>
<dbReference type="InterPro" id="IPR008930">
    <property type="entry name" value="Terpenoid_cyclase/PrenylTrfase"/>
</dbReference>
<evidence type="ECO:0000313" key="2">
    <source>
        <dbReference type="EMBL" id="EHY90525.1"/>
    </source>
</evidence>
<dbReference type="HOGENOM" id="CLU_041269_0_0_11"/>
<evidence type="ECO:0000313" key="3">
    <source>
        <dbReference type="Proteomes" id="UP000004705"/>
    </source>
</evidence>
<dbReference type="AlphaFoldDB" id="H8G944"/>
<dbReference type="OrthoDB" id="9758578at2"/>
<dbReference type="Pfam" id="PF13243">
    <property type="entry name" value="SQHop_cyclase_C"/>
    <property type="match status" value="1"/>
</dbReference>
<sequence length="540" mass="57982">MTPRVSWLDRTAETVRTLLTDMAADPNGQFEPCVYETARLVALAPSLPHHRQRVAFLLREQRSDGAWGGPAEYDLVTTLSATEALLTERHREGTDPAVTSAADRGVEALSRRLAELDALPDTVAVEIMVPALLSEVNAHLARLGRTPLPEPAGTRADLLDAIRDALAQGHAVPEKLWHSLELFGPSVRGATSVQPVDNRLVGCSPAATAAWLGDDVLGEGQHPGVAYLLSVQHENGGVPVAAPLTLFERAWVLSTLLDTGVPITAPRPVLDRLVDSLHGAFTDDGAAGGAGLPVDVDDTATGLHALALLGSPRSPDVLRGFDRGDHFFCFPEERTPSTSANAHVVQALGTTLALPSNTPVLDETQRAWCSERLDTVVRWLVANQHPDGSWTDKWHASPYYATVCCAVALSRHGGPAANDAVRRAVDWVLAGEQDGGVWGRWEPTREETAYAVRLLLLASDDTDERVAPVAARGARSLLRHWSDERPHPPLWHDKDVYTPTRIIQVEMLAALYAAHTDPRTAPLLAGLSDLSTTSVGTGVG</sequence>
<dbReference type="GO" id="GO:0000287">
    <property type="term" value="F:magnesium ion binding"/>
    <property type="evidence" value="ECO:0007669"/>
    <property type="project" value="TreeGrafter"/>
</dbReference>
<dbReference type="GO" id="GO:0016102">
    <property type="term" value="P:diterpenoid biosynthetic process"/>
    <property type="evidence" value="ECO:0007669"/>
    <property type="project" value="TreeGrafter"/>
</dbReference>
<dbReference type="EMBL" id="CM001466">
    <property type="protein sequence ID" value="EHY90525.1"/>
    <property type="molecule type" value="Genomic_DNA"/>
</dbReference>
<dbReference type="GO" id="GO:0010333">
    <property type="term" value="F:terpene synthase activity"/>
    <property type="evidence" value="ECO:0007669"/>
    <property type="project" value="InterPro"/>
</dbReference>
<accession>H8G944</accession>
<dbReference type="InterPro" id="IPR032696">
    <property type="entry name" value="SQ_cyclase_C"/>
</dbReference>
<keyword evidence="3" id="KW-1185">Reference proteome</keyword>
<dbReference type="Gene3D" id="1.50.10.160">
    <property type="match status" value="1"/>
</dbReference>
<gene>
    <name evidence="2" type="ORF">SacazDRAFT_03661</name>
</gene>
<protein>
    <recommendedName>
        <fullName evidence="1">Squalene cyclase C-terminal domain-containing protein</fullName>
    </recommendedName>
</protein>
<dbReference type="RefSeq" id="WP_005443982.1">
    <property type="nucleotide sequence ID" value="NZ_CM001466.1"/>
</dbReference>
<dbReference type="InterPro" id="IPR050148">
    <property type="entry name" value="Terpene_synthase-like"/>
</dbReference>
<name>H8G944_9PSEU</name>
<reference evidence="2 3" key="1">
    <citation type="journal article" date="2012" name="Stand. Genomic Sci.">
        <title>Genome sequence of the soil bacterium Saccharomonospora azurea type strain (NA-128(T)).</title>
        <authorList>
            <person name="Klenk H.P."/>
            <person name="Held B."/>
            <person name="Lucas S."/>
            <person name="Lapidus A."/>
            <person name="Copeland A."/>
            <person name="Hammon N."/>
            <person name="Pitluck S."/>
            <person name="Goodwin L.A."/>
            <person name="Han C."/>
            <person name="Tapia R."/>
            <person name="Brambilla E.M."/>
            <person name="Potter G."/>
            <person name="Land M."/>
            <person name="Ivanova N."/>
            <person name="Rohde M."/>
            <person name="Goker M."/>
            <person name="Detter J.C."/>
            <person name="Kyrpides N.C."/>
            <person name="Woyke T."/>
        </authorList>
    </citation>
    <scope>NUCLEOTIDE SEQUENCE [LARGE SCALE GENOMIC DNA]</scope>
    <source>
        <strain evidence="2 3">NA-128</strain>
    </source>
</reference>
<dbReference type="SUPFAM" id="SSF48239">
    <property type="entry name" value="Terpenoid cyclases/Protein prenyltransferases"/>
    <property type="match status" value="2"/>
</dbReference>
<feature type="domain" description="Squalene cyclase C-terminal" evidence="1">
    <location>
        <begin position="371"/>
        <end position="443"/>
    </location>
</feature>